<dbReference type="EMBL" id="JAIWYP010000006">
    <property type="protein sequence ID" value="KAH3808706.1"/>
    <property type="molecule type" value="Genomic_DNA"/>
</dbReference>
<protein>
    <submittedName>
        <fullName evidence="2">Uncharacterized protein</fullName>
    </submittedName>
</protein>
<sequence>MTIKQPSKSRISESSNHRGRRAYNKGMTIKQPSKSRISESSNHRGRQAYNGSTSTDSVYVSTATNTFSCCTNKEI</sequence>
<dbReference type="AlphaFoldDB" id="A0A9D4G4K8"/>
<evidence type="ECO:0000256" key="1">
    <source>
        <dbReference type="SAM" id="MobiDB-lite"/>
    </source>
</evidence>
<organism evidence="2 3">
    <name type="scientific">Dreissena polymorpha</name>
    <name type="common">Zebra mussel</name>
    <name type="synonym">Mytilus polymorpha</name>
    <dbReference type="NCBI Taxonomy" id="45954"/>
    <lineage>
        <taxon>Eukaryota</taxon>
        <taxon>Metazoa</taxon>
        <taxon>Spiralia</taxon>
        <taxon>Lophotrochozoa</taxon>
        <taxon>Mollusca</taxon>
        <taxon>Bivalvia</taxon>
        <taxon>Autobranchia</taxon>
        <taxon>Heteroconchia</taxon>
        <taxon>Euheterodonta</taxon>
        <taxon>Imparidentia</taxon>
        <taxon>Neoheterodontei</taxon>
        <taxon>Myida</taxon>
        <taxon>Dreissenoidea</taxon>
        <taxon>Dreissenidae</taxon>
        <taxon>Dreissena</taxon>
    </lineage>
</organism>
<evidence type="ECO:0000313" key="3">
    <source>
        <dbReference type="Proteomes" id="UP000828390"/>
    </source>
</evidence>
<dbReference type="Proteomes" id="UP000828390">
    <property type="component" value="Unassembled WGS sequence"/>
</dbReference>
<evidence type="ECO:0000313" key="2">
    <source>
        <dbReference type="EMBL" id="KAH3808706.1"/>
    </source>
</evidence>
<keyword evidence="3" id="KW-1185">Reference proteome</keyword>
<feature type="region of interest" description="Disordered" evidence="1">
    <location>
        <begin position="1"/>
        <end position="55"/>
    </location>
</feature>
<feature type="compositionally biased region" description="Polar residues" evidence="1">
    <location>
        <begin position="1"/>
        <end position="14"/>
    </location>
</feature>
<reference evidence="2" key="2">
    <citation type="submission" date="2020-11" db="EMBL/GenBank/DDBJ databases">
        <authorList>
            <person name="McCartney M.A."/>
            <person name="Auch B."/>
            <person name="Kono T."/>
            <person name="Mallez S."/>
            <person name="Becker A."/>
            <person name="Gohl D.M."/>
            <person name="Silverstein K.A.T."/>
            <person name="Koren S."/>
            <person name="Bechman K.B."/>
            <person name="Herman A."/>
            <person name="Abrahante J.E."/>
            <person name="Garbe J."/>
        </authorList>
    </citation>
    <scope>NUCLEOTIDE SEQUENCE</scope>
    <source>
        <strain evidence="2">Duluth1</strain>
        <tissue evidence="2">Whole animal</tissue>
    </source>
</reference>
<accession>A0A9D4G4K8</accession>
<gene>
    <name evidence="2" type="ORF">DPMN_137063</name>
</gene>
<name>A0A9D4G4K8_DREPO</name>
<proteinExistence type="predicted"/>
<comment type="caution">
    <text evidence="2">The sequence shown here is derived from an EMBL/GenBank/DDBJ whole genome shotgun (WGS) entry which is preliminary data.</text>
</comment>
<feature type="compositionally biased region" description="Polar residues" evidence="1">
    <location>
        <begin position="30"/>
        <end position="40"/>
    </location>
</feature>
<reference evidence="2" key="1">
    <citation type="journal article" date="2019" name="bioRxiv">
        <title>The Genome of the Zebra Mussel, Dreissena polymorpha: A Resource for Invasive Species Research.</title>
        <authorList>
            <person name="McCartney M.A."/>
            <person name="Auch B."/>
            <person name="Kono T."/>
            <person name="Mallez S."/>
            <person name="Zhang Y."/>
            <person name="Obille A."/>
            <person name="Becker A."/>
            <person name="Abrahante J.E."/>
            <person name="Garbe J."/>
            <person name="Badalamenti J.P."/>
            <person name="Herman A."/>
            <person name="Mangelson H."/>
            <person name="Liachko I."/>
            <person name="Sullivan S."/>
            <person name="Sone E.D."/>
            <person name="Koren S."/>
            <person name="Silverstein K.A.T."/>
            <person name="Beckman K.B."/>
            <person name="Gohl D.M."/>
        </authorList>
    </citation>
    <scope>NUCLEOTIDE SEQUENCE</scope>
    <source>
        <strain evidence="2">Duluth1</strain>
        <tissue evidence="2">Whole animal</tissue>
    </source>
</reference>